<comment type="caution">
    <text evidence="3">The sequence shown here is derived from an EMBL/GenBank/DDBJ whole genome shotgun (WGS) entry which is preliminary data.</text>
</comment>
<feature type="domain" description="Bulb-type lectin" evidence="2">
    <location>
        <begin position="178"/>
        <end position="299"/>
    </location>
</feature>
<evidence type="ECO:0000313" key="4">
    <source>
        <dbReference type="Proteomes" id="UP000521017"/>
    </source>
</evidence>
<gene>
    <name evidence="3" type="ORF">HDF25_001855</name>
</gene>
<evidence type="ECO:0000313" key="3">
    <source>
        <dbReference type="EMBL" id="MBB6499713.1"/>
    </source>
</evidence>
<proteinExistence type="predicted"/>
<accession>A0A7X0MJQ7</accession>
<sequence>MKRIILFAVLVVSFFSVRADVQLTQFVIANENLDGGLLYFNPNTGGKFNFGFSAARGFAPGSSLLEDGTCAVTVVMFIGGGYQEISKVKNISNVDWVQDGRPGIALAKTDIEGSLPVLQTYGEISLRFVYYSTKEQKTVTEYSKTKYRVTTSLSGLPASMKKYVLSTAQLTSMPSTKFYPNNVTPMLTVGQNVYSPNGKYYLTIQTDGNLVVYRTDGVAVWDSATNNTSPVPAKSLFFQTDGNLVMYRELGYDTGANWASGRCANNGELIGDNAYYALQDDGNLVFYFTYKISPIVTMAYVLADAGSNNQVSSHRGRLAP</sequence>
<dbReference type="AlphaFoldDB" id="A0A7X0MJQ7"/>
<feature type="signal peptide" evidence="1">
    <location>
        <begin position="1"/>
        <end position="19"/>
    </location>
</feature>
<dbReference type="InterPro" id="IPR036426">
    <property type="entry name" value="Bulb-type_lectin_dom_sf"/>
</dbReference>
<keyword evidence="1" id="KW-0732">Signal</keyword>
<dbReference type="RefSeq" id="WP_184624433.1">
    <property type="nucleotide sequence ID" value="NZ_JACHCC010000004.1"/>
</dbReference>
<dbReference type="InterPro" id="IPR001480">
    <property type="entry name" value="Bulb-type_lectin_dom"/>
</dbReference>
<dbReference type="Gene3D" id="2.90.10.10">
    <property type="entry name" value="Bulb-type lectin domain"/>
    <property type="match status" value="2"/>
</dbReference>
<evidence type="ECO:0000256" key="1">
    <source>
        <dbReference type="SAM" id="SignalP"/>
    </source>
</evidence>
<reference evidence="3 4" key="1">
    <citation type="submission" date="2020-08" db="EMBL/GenBank/DDBJ databases">
        <title>Genomic Encyclopedia of Type Strains, Phase IV (KMG-V): Genome sequencing to study the core and pangenomes of soil and plant-associated prokaryotes.</title>
        <authorList>
            <person name="Whitman W."/>
        </authorList>
    </citation>
    <scope>NUCLEOTIDE SEQUENCE [LARGE SCALE GENOMIC DNA]</scope>
    <source>
        <strain evidence="3 4">M2T3</strain>
    </source>
</reference>
<name>A0A7X0MJQ7_9SPHI</name>
<dbReference type="SUPFAM" id="SSF51110">
    <property type="entry name" value="alpha-D-mannose-specific plant lectins"/>
    <property type="match status" value="1"/>
</dbReference>
<evidence type="ECO:0000259" key="2">
    <source>
        <dbReference type="PROSITE" id="PS50927"/>
    </source>
</evidence>
<dbReference type="PROSITE" id="PS50927">
    <property type="entry name" value="BULB_LECTIN"/>
    <property type="match status" value="1"/>
</dbReference>
<feature type="chain" id="PRO_5031039204" description="Bulb-type lectin domain-containing protein" evidence="1">
    <location>
        <begin position="20"/>
        <end position="320"/>
    </location>
</feature>
<organism evidence="3 4">
    <name type="scientific">Pedobacter cryoconitis</name>
    <dbReference type="NCBI Taxonomy" id="188932"/>
    <lineage>
        <taxon>Bacteria</taxon>
        <taxon>Pseudomonadati</taxon>
        <taxon>Bacteroidota</taxon>
        <taxon>Sphingobacteriia</taxon>
        <taxon>Sphingobacteriales</taxon>
        <taxon>Sphingobacteriaceae</taxon>
        <taxon>Pedobacter</taxon>
    </lineage>
</organism>
<protein>
    <recommendedName>
        <fullName evidence="2">Bulb-type lectin domain-containing protein</fullName>
    </recommendedName>
</protein>
<dbReference type="Proteomes" id="UP000521017">
    <property type="component" value="Unassembled WGS sequence"/>
</dbReference>
<dbReference type="EMBL" id="JACHCC010000004">
    <property type="protein sequence ID" value="MBB6499713.1"/>
    <property type="molecule type" value="Genomic_DNA"/>
</dbReference>